<dbReference type="OrthoDB" id="269227at2759"/>
<evidence type="ECO:0000313" key="3">
    <source>
        <dbReference type="EMBL" id="ORY68950.1"/>
    </source>
</evidence>
<dbReference type="Gene3D" id="3.50.50.60">
    <property type="entry name" value="FAD/NAD(P)-binding domain"/>
    <property type="match status" value="1"/>
</dbReference>
<evidence type="ECO:0000313" key="4">
    <source>
        <dbReference type="Proteomes" id="UP000193689"/>
    </source>
</evidence>
<dbReference type="GO" id="GO:0050660">
    <property type="term" value="F:flavin adenine dinucleotide binding"/>
    <property type="evidence" value="ECO:0007669"/>
    <property type="project" value="InterPro"/>
</dbReference>
<dbReference type="GeneID" id="63774304"/>
<comment type="similarity">
    <text evidence="1">Belongs to the GMC oxidoreductase family.</text>
</comment>
<gene>
    <name evidence="3" type="ORF">BCR38DRAFT_406827</name>
</gene>
<protein>
    <submittedName>
        <fullName evidence="3">Choline dehydrogenase</fullName>
    </submittedName>
</protein>
<dbReference type="STRING" id="1141098.A0A1Y2EBL3"/>
<dbReference type="Pfam" id="PF05199">
    <property type="entry name" value="GMC_oxred_C"/>
    <property type="match status" value="1"/>
</dbReference>
<comment type="caution">
    <text evidence="3">The sequence shown here is derived from an EMBL/GenBank/DDBJ whole genome shotgun (WGS) entry which is preliminary data.</text>
</comment>
<dbReference type="RefSeq" id="XP_040719237.1">
    <property type="nucleotide sequence ID" value="XM_040858092.1"/>
</dbReference>
<dbReference type="InterPro" id="IPR012132">
    <property type="entry name" value="GMC_OxRdtase"/>
</dbReference>
<accession>A0A1Y2EBL3</accession>
<dbReference type="Proteomes" id="UP000193689">
    <property type="component" value="Unassembled WGS sequence"/>
</dbReference>
<evidence type="ECO:0000259" key="2">
    <source>
        <dbReference type="Pfam" id="PF05199"/>
    </source>
</evidence>
<dbReference type="PANTHER" id="PTHR11552:SF213">
    <property type="entry name" value="DEHYDROGENASE, PUTATIVE-RELATED"/>
    <property type="match status" value="1"/>
</dbReference>
<dbReference type="AlphaFoldDB" id="A0A1Y2EBL3"/>
<keyword evidence="4" id="KW-1185">Reference proteome</keyword>
<dbReference type="GO" id="GO:0016614">
    <property type="term" value="F:oxidoreductase activity, acting on CH-OH group of donors"/>
    <property type="evidence" value="ECO:0007669"/>
    <property type="project" value="InterPro"/>
</dbReference>
<evidence type="ECO:0000256" key="1">
    <source>
        <dbReference type="ARBA" id="ARBA00010790"/>
    </source>
</evidence>
<dbReference type="InParanoid" id="A0A1Y2EBL3"/>
<dbReference type="PANTHER" id="PTHR11552">
    <property type="entry name" value="GLUCOSE-METHANOL-CHOLINE GMC OXIDOREDUCTASE"/>
    <property type="match status" value="1"/>
</dbReference>
<feature type="domain" description="Glucose-methanol-choline oxidoreductase C-terminal" evidence="2">
    <location>
        <begin position="13"/>
        <end position="126"/>
    </location>
</feature>
<sequence length="139" mass="15496">MPKITFNSFYEGASSREDAYNDLQAIYEGVEFGIKAFEKMTPLDGNITRVWPPEEVSSEEDLKQWIQDEAWGHHASCSCQIGADDDPMAVLDGQFRVRGVDGLRVVDASVFPKLPGTFPALPLYMVSEKAADDNLHDIK</sequence>
<reference evidence="3 4" key="1">
    <citation type="submission" date="2016-07" db="EMBL/GenBank/DDBJ databases">
        <title>Pervasive Adenine N6-methylation of Active Genes in Fungi.</title>
        <authorList>
            <consortium name="DOE Joint Genome Institute"/>
            <person name="Mondo S.J."/>
            <person name="Dannebaum R.O."/>
            <person name="Kuo R.C."/>
            <person name="Labutti K."/>
            <person name="Haridas S."/>
            <person name="Kuo A."/>
            <person name="Salamov A."/>
            <person name="Ahrendt S.R."/>
            <person name="Lipzen A."/>
            <person name="Sullivan W."/>
            <person name="Andreopoulos W.B."/>
            <person name="Clum A."/>
            <person name="Lindquist E."/>
            <person name="Daum C."/>
            <person name="Ramamoorthy G.K."/>
            <person name="Gryganskyi A."/>
            <person name="Culley D."/>
            <person name="Magnuson J.K."/>
            <person name="James T.Y."/>
            <person name="O'Malley M.A."/>
            <person name="Stajich J.E."/>
            <person name="Spatafora J.W."/>
            <person name="Visel A."/>
            <person name="Grigoriev I.V."/>
        </authorList>
    </citation>
    <scope>NUCLEOTIDE SEQUENCE [LARGE SCALE GENOMIC DNA]</scope>
    <source>
        <strain evidence="3 4">CBS 129021</strain>
    </source>
</reference>
<dbReference type="SUPFAM" id="SSF51905">
    <property type="entry name" value="FAD/NAD(P)-binding domain"/>
    <property type="match status" value="1"/>
</dbReference>
<organism evidence="3 4">
    <name type="scientific">Pseudomassariella vexata</name>
    <dbReference type="NCBI Taxonomy" id="1141098"/>
    <lineage>
        <taxon>Eukaryota</taxon>
        <taxon>Fungi</taxon>
        <taxon>Dikarya</taxon>
        <taxon>Ascomycota</taxon>
        <taxon>Pezizomycotina</taxon>
        <taxon>Sordariomycetes</taxon>
        <taxon>Xylariomycetidae</taxon>
        <taxon>Amphisphaeriales</taxon>
        <taxon>Pseudomassariaceae</taxon>
        <taxon>Pseudomassariella</taxon>
    </lineage>
</organism>
<name>A0A1Y2EBL3_9PEZI</name>
<dbReference type="EMBL" id="MCFJ01000003">
    <property type="protein sequence ID" value="ORY68950.1"/>
    <property type="molecule type" value="Genomic_DNA"/>
</dbReference>
<proteinExistence type="inferred from homology"/>
<dbReference type="InterPro" id="IPR007867">
    <property type="entry name" value="GMC_OxRtase_C"/>
</dbReference>
<dbReference type="InterPro" id="IPR036188">
    <property type="entry name" value="FAD/NAD-bd_sf"/>
</dbReference>